<dbReference type="RefSeq" id="WP_343815979.1">
    <property type="nucleotide sequence ID" value="NZ_BAAAFA010000003.1"/>
</dbReference>
<gene>
    <name evidence="1" type="ORF">GCM10009111_11100</name>
</gene>
<dbReference type="Proteomes" id="UP001500021">
    <property type="component" value="Unassembled WGS sequence"/>
</dbReference>
<name>A0ABN1L4Z3_9GAMM</name>
<keyword evidence="2" id="KW-1185">Reference proteome</keyword>
<accession>A0ABN1L4Z3</accession>
<organism evidence="1 2">
    <name type="scientific">Colwellia asteriadis</name>
    <dbReference type="NCBI Taxonomy" id="517723"/>
    <lineage>
        <taxon>Bacteria</taxon>
        <taxon>Pseudomonadati</taxon>
        <taxon>Pseudomonadota</taxon>
        <taxon>Gammaproteobacteria</taxon>
        <taxon>Alteromonadales</taxon>
        <taxon>Colwelliaceae</taxon>
        <taxon>Colwellia</taxon>
    </lineage>
</organism>
<dbReference type="Pfam" id="PF19503">
    <property type="entry name" value="DUF6037"/>
    <property type="match status" value="1"/>
</dbReference>
<comment type="caution">
    <text evidence="1">The sequence shown here is derived from an EMBL/GenBank/DDBJ whole genome shotgun (WGS) entry which is preliminary data.</text>
</comment>
<proteinExistence type="predicted"/>
<evidence type="ECO:0000313" key="1">
    <source>
        <dbReference type="EMBL" id="GAA0814354.1"/>
    </source>
</evidence>
<sequence length="191" mass="22073">MKMTSLQLLHKNMLVIGSEMQQFQITVGAISFDCLFSTRDTPHYILSLTLRGEHPKFFLFQVKPGYWITPYFGDFYDELAAALRTGKNTGNKLMPKEFLENLNSKIPTKASKKREPSAGEIIILRPDITEQRDRPYFNTWMYWKKSTNKGPTKENRHKTLMVLGPEALAYSIEKNASSKWSAIDMNKEWGI</sequence>
<protein>
    <submittedName>
        <fullName evidence="1">DUF6037 family protein</fullName>
    </submittedName>
</protein>
<reference evidence="1 2" key="1">
    <citation type="journal article" date="2019" name="Int. J. Syst. Evol. Microbiol.">
        <title>The Global Catalogue of Microorganisms (GCM) 10K type strain sequencing project: providing services to taxonomists for standard genome sequencing and annotation.</title>
        <authorList>
            <consortium name="The Broad Institute Genomics Platform"/>
            <consortium name="The Broad Institute Genome Sequencing Center for Infectious Disease"/>
            <person name="Wu L."/>
            <person name="Ma J."/>
        </authorList>
    </citation>
    <scope>NUCLEOTIDE SEQUENCE [LARGE SCALE GENOMIC DNA]</scope>
    <source>
        <strain evidence="1 2">JCM 15608</strain>
    </source>
</reference>
<dbReference type="InterPro" id="IPR046100">
    <property type="entry name" value="DUF6037"/>
</dbReference>
<evidence type="ECO:0000313" key="2">
    <source>
        <dbReference type="Proteomes" id="UP001500021"/>
    </source>
</evidence>
<dbReference type="EMBL" id="BAAAFA010000003">
    <property type="protein sequence ID" value="GAA0814354.1"/>
    <property type="molecule type" value="Genomic_DNA"/>
</dbReference>